<keyword evidence="1" id="KW-0732">Signal</keyword>
<keyword evidence="4" id="KW-1185">Reference proteome</keyword>
<dbReference type="Gene3D" id="3.40.30.10">
    <property type="entry name" value="Glutaredoxin"/>
    <property type="match status" value="1"/>
</dbReference>
<dbReference type="AlphaFoldDB" id="A0A0B5FTW9"/>
<feature type="signal peptide" evidence="1">
    <location>
        <begin position="1"/>
        <end position="27"/>
    </location>
</feature>
<dbReference type="InterPro" id="IPR051470">
    <property type="entry name" value="Thiol:disulfide_interchange"/>
</dbReference>
<evidence type="ECO:0000259" key="2">
    <source>
        <dbReference type="Pfam" id="PF13098"/>
    </source>
</evidence>
<reference evidence="3 4" key="1">
    <citation type="journal article" date="2015" name="Genome Announc.">
        <title>Genomes of Geoalkalibacter ferrihydriticus Z-0531T and Geoalkalibacter subterraneus Red1T, Two Haloalkaliphilic Metal-Reducing Deltaproteobacteria.</title>
        <authorList>
            <person name="Badalamenti J.P."/>
            <person name="Krajmalnik-Brown R."/>
            <person name="Torres C.I."/>
            <person name="Bond D.R."/>
        </authorList>
    </citation>
    <scope>NUCLEOTIDE SEQUENCE [LARGE SCALE GENOMIC DNA]</scope>
    <source>
        <strain evidence="3 4">Red1</strain>
        <plasmid evidence="4">Plasmid pGSUB1</plasmid>
    </source>
</reference>
<keyword evidence="3" id="KW-0614">Plasmid</keyword>
<feature type="domain" description="Thioredoxin-like fold" evidence="2">
    <location>
        <begin position="126"/>
        <end position="240"/>
    </location>
</feature>
<dbReference type="InterPro" id="IPR036249">
    <property type="entry name" value="Thioredoxin-like_sf"/>
</dbReference>
<sequence length="253" mass="27895">MTTTYFRKNFIAAAILAFAAISAPVMAAEQLPTAMKNLPPGMVDPNKEAVDAMQMIPSEGFQMVEANGKTFLLSIDGRYMVRGELHDLWSGQTISSVKQLTDTMDRLDFEKVGLDVQELFGLDYGSGDKQVVVFVAPGCPHCHTLMQKMPELASEYTFRLIPLPFMGPESVKHTKQVACAADRYPEEATQALMSENYDLLPVKEEMCDLDGVRKSLISSKILGIKGVPYVVSHDKRVSRGAPRDLKAFLEGGE</sequence>
<proteinExistence type="predicted"/>
<dbReference type="Pfam" id="PF13098">
    <property type="entry name" value="Thioredoxin_2"/>
    <property type="match status" value="1"/>
</dbReference>
<dbReference type="InterPro" id="IPR012336">
    <property type="entry name" value="Thioredoxin-like_fold"/>
</dbReference>
<dbReference type="OrthoDB" id="9800545at2"/>
<evidence type="ECO:0000256" key="1">
    <source>
        <dbReference type="SAM" id="SignalP"/>
    </source>
</evidence>
<dbReference type="RefSeq" id="WP_040202756.1">
    <property type="nucleotide sequence ID" value="NZ_CP010312.1"/>
</dbReference>
<gene>
    <name evidence="3" type="ORF">GSUB_16600</name>
</gene>
<dbReference type="KEGG" id="gsb:GSUB_16600"/>
<dbReference type="HOGENOM" id="CLU_095613_0_0_7"/>
<evidence type="ECO:0000313" key="3">
    <source>
        <dbReference type="EMBL" id="AJF08129.1"/>
    </source>
</evidence>
<feature type="chain" id="PRO_5039894145" description="Thioredoxin-like fold domain-containing protein" evidence="1">
    <location>
        <begin position="28"/>
        <end position="253"/>
    </location>
</feature>
<organism evidence="3 4">
    <name type="scientific">Geoalkalibacter subterraneus</name>
    <dbReference type="NCBI Taxonomy" id="483547"/>
    <lineage>
        <taxon>Bacteria</taxon>
        <taxon>Pseudomonadati</taxon>
        <taxon>Thermodesulfobacteriota</taxon>
        <taxon>Desulfuromonadia</taxon>
        <taxon>Desulfuromonadales</taxon>
        <taxon>Geoalkalibacteraceae</taxon>
        <taxon>Geoalkalibacter</taxon>
    </lineage>
</organism>
<dbReference type="CDD" id="cd03020">
    <property type="entry name" value="DsbA_DsbC_DsbG"/>
    <property type="match status" value="1"/>
</dbReference>
<accession>A0A0B5FTW9</accession>
<dbReference type="SUPFAM" id="SSF52833">
    <property type="entry name" value="Thioredoxin-like"/>
    <property type="match status" value="1"/>
</dbReference>
<evidence type="ECO:0000313" key="4">
    <source>
        <dbReference type="Proteomes" id="UP000035036"/>
    </source>
</evidence>
<dbReference type="InterPro" id="IPR033954">
    <property type="entry name" value="DiS-bond_Isoase_DsbC/G"/>
</dbReference>
<name>A0A0B5FTW9_9BACT</name>
<protein>
    <recommendedName>
        <fullName evidence="2">Thioredoxin-like fold domain-containing protein</fullName>
    </recommendedName>
</protein>
<dbReference type="EMBL" id="CP010312">
    <property type="protein sequence ID" value="AJF08129.1"/>
    <property type="molecule type" value="Genomic_DNA"/>
</dbReference>
<dbReference type="Proteomes" id="UP000035036">
    <property type="component" value="Plasmid pGSUB1"/>
</dbReference>
<geneLocation type="plasmid" evidence="3 4">
    <name>pGSUB1</name>
</geneLocation>
<dbReference type="PANTHER" id="PTHR35272">
    <property type="entry name" value="THIOL:DISULFIDE INTERCHANGE PROTEIN DSBC-RELATED"/>
    <property type="match status" value="1"/>
</dbReference>
<dbReference type="PANTHER" id="PTHR35272:SF3">
    <property type="entry name" value="THIOL:DISULFIDE INTERCHANGE PROTEIN DSBC"/>
    <property type="match status" value="1"/>
</dbReference>